<reference evidence="3 4" key="1">
    <citation type="submission" date="2019-11" db="EMBL/GenBank/DDBJ databases">
        <authorList>
            <person name="Li J."/>
        </authorList>
    </citation>
    <scope>NUCLEOTIDE SEQUENCE [LARGE SCALE GENOMIC DNA]</scope>
    <source>
        <strain evidence="3 4">J4</strain>
    </source>
</reference>
<accession>A0A6G1X7W4</accession>
<dbReference type="Gene3D" id="3.40.50.300">
    <property type="entry name" value="P-loop containing nucleotide triphosphate hydrolases"/>
    <property type="match status" value="1"/>
</dbReference>
<keyword evidence="4" id="KW-1185">Reference proteome</keyword>
<organism evidence="3 4">
    <name type="scientific">Salinibacillus xinjiangensis</name>
    <dbReference type="NCBI Taxonomy" id="1229268"/>
    <lineage>
        <taxon>Bacteria</taxon>
        <taxon>Bacillati</taxon>
        <taxon>Bacillota</taxon>
        <taxon>Bacilli</taxon>
        <taxon>Bacillales</taxon>
        <taxon>Bacillaceae</taxon>
        <taxon>Salinibacillus</taxon>
    </lineage>
</organism>
<feature type="domain" description="Phage terminase large subunit N-terminal" evidence="1">
    <location>
        <begin position="24"/>
        <end position="234"/>
    </location>
</feature>
<dbReference type="Pfam" id="PF04466">
    <property type="entry name" value="Terminase_3"/>
    <property type="match status" value="1"/>
</dbReference>
<evidence type="ECO:0000259" key="1">
    <source>
        <dbReference type="Pfam" id="PF04466"/>
    </source>
</evidence>
<dbReference type="InterPro" id="IPR035413">
    <property type="entry name" value="Terminase_L_C"/>
</dbReference>
<dbReference type="Gene3D" id="3.30.420.280">
    <property type="match status" value="1"/>
</dbReference>
<feature type="domain" description="Phage terminase large subunit C-terminal" evidence="2">
    <location>
        <begin position="268"/>
        <end position="426"/>
    </location>
</feature>
<dbReference type="InterPro" id="IPR052380">
    <property type="entry name" value="Viral_DNA_packaging_terminase"/>
</dbReference>
<dbReference type="PANTHER" id="PTHR39184:SF1">
    <property type="entry name" value="PBSX PHAGE TERMINASE LARGE SUBUNIT"/>
    <property type="match status" value="1"/>
</dbReference>
<dbReference type="EMBL" id="WJNH01000007">
    <property type="protein sequence ID" value="MRG86995.1"/>
    <property type="molecule type" value="Genomic_DNA"/>
</dbReference>
<gene>
    <name evidence="3" type="ORF">GH754_11815</name>
</gene>
<sequence length="435" mass="51090">MNKTTVNIQKEVNPHFKPVWNTKKPYNILRGGRNSFKSSVIALLLVYMMVRFLNKGEKANVVVVRKVANTIRDSVYLKIQWAISKFGLLDDFDCTVSPFKITHKATGSTFYFYGQDDFQKLKSNDIGNIIGVWYEEAAEFKDAEEFDQTNTTFMRQKHPLADMVRFFWSYNPPRNPYSWINEWSESLKGEQNYLVHHSSYLDDELGFVTDQMLQDIERIKKNDEDYYRYLYLGEPVGLGTNVYNMNHFQPLQELPEDDDILLIDTASDTGHQVSATTHGAFALTKKRNVVLLDTYYYSPENKVKKKAPSDLSEEFYEWLQKIRDYKKPIDIQTIDSAEGALRNQVFKDYSIRLHPIAKKKKVDMIDNVHDLLAQGRFYYLDTPNNKIFIEEHKKYQWDSDTLESDDPKVVKEDDHTCDMFQYYVNDNLRKLGLKF</sequence>
<dbReference type="OrthoDB" id="9768556at2"/>
<protein>
    <submittedName>
        <fullName evidence="3">PBSX family phage terminase large subunit</fullName>
    </submittedName>
</protein>
<evidence type="ECO:0000259" key="2">
    <source>
        <dbReference type="Pfam" id="PF17288"/>
    </source>
</evidence>
<dbReference type="NCBIfam" id="TIGR01547">
    <property type="entry name" value="phage_term_2"/>
    <property type="match status" value="1"/>
</dbReference>
<dbReference type="Pfam" id="PF17288">
    <property type="entry name" value="Terminase_3C"/>
    <property type="match status" value="1"/>
</dbReference>
<comment type="caution">
    <text evidence="3">The sequence shown here is derived from an EMBL/GenBank/DDBJ whole genome shotgun (WGS) entry which is preliminary data.</text>
</comment>
<dbReference type="InterPro" id="IPR027417">
    <property type="entry name" value="P-loop_NTPase"/>
</dbReference>
<dbReference type="RefSeq" id="WP_153728888.1">
    <property type="nucleotide sequence ID" value="NZ_WJNH01000007.1"/>
</dbReference>
<proteinExistence type="predicted"/>
<dbReference type="InterPro" id="IPR035412">
    <property type="entry name" value="Terminase_L_N"/>
</dbReference>
<evidence type="ECO:0000313" key="4">
    <source>
        <dbReference type="Proteomes" id="UP000480185"/>
    </source>
</evidence>
<dbReference type="InterPro" id="IPR006437">
    <property type="entry name" value="Phage_terminase_lsu"/>
</dbReference>
<dbReference type="AlphaFoldDB" id="A0A6G1X7W4"/>
<evidence type="ECO:0000313" key="3">
    <source>
        <dbReference type="EMBL" id="MRG86995.1"/>
    </source>
</evidence>
<name>A0A6G1X7W4_9BACI</name>
<dbReference type="Proteomes" id="UP000480185">
    <property type="component" value="Unassembled WGS sequence"/>
</dbReference>
<dbReference type="PANTHER" id="PTHR39184">
    <property type="match status" value="1"/>
</dbReference>